<dbReference type="AlphaFoldDB" id="A0A158GDU4"/>
<reference evidence="3 4" key="1">
    <citation type="submission" date="2016-01" db="EMBL/GenBank/DDBJ databases">
        <authorList>
            <person name="Oliw E.H."/>
        </authorList>
    </citation>
    <scope>NUCLEOTIDE SEQUENCE [LARGE SCALE GENOMIC DNA]</scope>
    <source>
        <strain evidence="3">LMG 27134</strain>
    </source>
</reference>
<accession>A0A158GDU4</accession>
<evidence type="ECO:0000313" key="3">
    <source>
        <dbReference type="EMBL" id="SAL30294.1"/>
    </source>
</evidence>
<organism evidence="3 4">
    <name type="scientific">Caballeronia udeis</name>
    <dbReference type="NCBI Taxonomy" id="1232866"/>
    <lineage>
        <taxon>Bacteria</taxon>
        <taxon>Pseudomonadati</taxon>
        <taxon>Pseudomonadota</taxon>
        <taxon>Betaproteobacteria</taxon>
        <taxon>Burkholderiales</taxon>
        <taxon>Burkholderiaceae</taxon>
        <taxon>Caballeronia</taxon>
    </lineage>
</organism>
<dbReference type="PANTHER" id="PTHR46268">
    <property type="entry name" value="STRESS RESPONSE PROTEIN NHAX"/>
    <property type="match status" value="1"/>
</dbReference>
<dbReference type="InterPro" id="IPR006016">
    <property type="entry name" value="UspA"/>
</dbReference>
<evidence type="ECO:0000256" key="1">
    <source>
        <dbReference type="ARBA" id="ARBA00008791"/>
    </source>
</evidence>
<comment type="similarity">
    <text evidence="1">Belongs to the universal stress protein A family.</text>
</comment>
<name>A0A158GDU4_9BURK</name>
<dbReference type="SUPFAM" id="SSF52402">
    <property type="entry name" value="Adenine nucleotide alpha hydrolases-like"/>
    <property type="match status" value="1"/>
</dbReference>
<dbReference type="InterPro" id="IPR014729">
    <property type="entry name" value="Rossmann-like_a/b/a_fold"/>
</dbReference>
<evidence type="ECO:0000313" key="4">
    <source>
        <dbReference type="Proteomes" id="UP000054683"/>
    </source>
</evidence>
<dbReference type="RefSeq" id="WP_082913361.1">
    <property type="nucleotide sequence ID" value="NZ_FCOK02000013.1"/>
</dbReference>
<dbReference type="EMBL" id="FCOK02000013">
    <property type="protein sequence ID" value="SAL30294.1"/>
    <property type="molecule type" value="Genomic_DNA"/>
</dbReference>
<evidence type="ECO:0000259" key="2">
    <source>
        <dbReference type="Pfam" id="PF00582"/>
    </source>
</evidence>
<protein>
    <submittedName>
        <fullName evidence="3">UspA domain-containing protein</fullName>
    </submittedName>
</protein>
<proteinExistence type="inferred from homology"/>
<gene>
    <name evidence="3" type="ORF">AWB69_02470</name>
</gene>
<dbReference type="InterPro" id="IPR006015">
    <property type="entry name" value="Universal_stress_UspA"/>
</dbReference>
<sequence>MKDIWGTVMYKRILVALDGSLSASLALEEALKLARSVDAMLMVACVVSHGICDPVSGGMGDAGGHVSAHRQLDRVRALCAGGGLHGEVRCITQIIDAHGASIPDALMQAAQAFEADLIVMGAHGPRDVRRHLIGSVAEAVLRSSHVPVLTVRDAQHDAAFAI</sequence>
<feature type="domain" description="UspA" evidence="2">
    <location>
        <begin position="9"/>
        <end position="152"/>
    </location>
</feature>
<dbReference type="CDD" id="cd00293">
    <property type="entry name" value="USP-like"/>
    <property type="match status" value="1"/>
</dbReference>
<dbReference type="PANTHER" id="PTHR46268:SF15">
    <property type="entry name" value="UNIVERSAL STRESS PROTEIN HP_0031"/>
    <property type="match status" value="1"/>
</dbReference>
<dbReference type="Gene3D" id="3.40.50.620">
    <property type="entry name" value="HUPs"/>
    <property type="match status" value="1"/>
</dbReference>
<dbReference type="PRINTS" id="PR01438">
    <property type="entry name" value="UNVRSLSTRESS"/>
</dbReference>
<dbReference type="Pfam" id="PF00582">
    <property type="entry name" value="Usp"/>
    <property type="match status" value="1"/>
</dbReference>
<dbReference type="Proteomes" id="UP000054683">
    <property type="component" value="Unassembled WGS sequence"/>
</dbReference>
<dbReference type="OrthoDB" id="8547832at2"/>